<protein>
    <submittedName>
        <fullName evidence="1">Uncharacterized protein</fullName>
    </submittedName>
</protein>
<evidence type="ECO:0000313" key="2">
    <source>
        <dbReference type="Proteomes" id="UP000019681"/>
    </source>
</evidence>
<comment type="caution">
    <text evidence="1">The sequence shown here is derived from an EMBL/GenBank/DDBJ whole genome shotgun (WGS) entry which is preliminary data.</text>
</comment>
<reference evidence="1 2" key="1">
    <citation type="journal article" date="2014" name="Genome Announc.">
        <title>Draft Genome Sequence of Fervidicella metallireducens Strain AeBT, an Iron-Reducing Thermoanaerobe from the Great Artesian Basin.</title>
        <authorList>
            <person name="Patel B.K."/>
        </authorList>
    </citation>
    <scope>NUCLEOTIDE SEQUENCE [LARGE SCALE GENOMIC DNA]</scope>
    <source>
        <strain evidence="1 2">AeB</strain>
    </source>
</reference>
<sequence length="83" mass="9992">MGKEKVFKDNIAKDCFAYHKGRCRALTVKQCEGSGCSFYKTKYQQEQDRERARKRIMSLDKGLQKYIIERYYMGKNKFFELEE</sequence>
<dbReference type="RefSeq" id="WP_201769275.1">
    <property type="nucleotide sequence ID" value="NZ_AZQP01000031.1"/>
</dbReference>
<proteinExistence type="predicted"/>
<dbReference type="AlphaFoldDB" id="A0A017RTV1"/>
<dbReference type="Proteomes" id="UP000019681">
    <property type="component" value="Unassembled WGS sequence"/>
</dbReference>
<organism evidence="1 2">
    <name type="scientific">Fervidicella metallireducens AeB</name>
    <dbReference type="NCBI Taxonomy" id="1403537"/>
    <lineage>
        <taxon>Bacteria</taxon>
        <taxon>Bacillati</taxon>
        <taxon>Bacillota</taxon>
        <taxon>Clostridia</taxon>
        <taxon>Eubacteriales</taxon>
        <taxon>Clostridiaceae</taxon>
        <taxon>Fervidicella</taxon>
    </lineage>
</organism>
<name>A0A017RTV1_9CLOT</name>
<accession>A0A017RTV1</accession>
<keyword evidence="2" id="KW-1185">Reference proteome</keyword>
<evidence type="ECO:0000313" key="1">
    <source>
        <dbReference type="EMBL" id="EYE88016.1"/>
    </source>
</evidence>
<gene>
    <name evidence="1" type="ORF">Q428_10180</name>
</gene>
<dbReference type="EMBL" id="AZQP01000031">
    <property type="protein sequence ID" value="EYE88016.1"/>
    <property type="molecule type" value="Genomic_DNA"/>
</dbReference>
<dbReference type="STRING" id="1403537.Q428_10180"/>